<dbReference type="Proteomes" id="UP000000486">
    <property type="component" value="Chromosome"/>
</dbReference>
<keyword evidence="2" id="KW-0808">Transferase</keyword>
<dbReference type="CDD" id="cd05120">
    <property type="entry name" value="APH_ChoK_like"/>
    <property type="match status" value="1"/>
</dbReference>
<dbReference type="GO" id="GO:0016740">
    <property type="term" value="F:transferase activity"/>
    <property type="evidence" value="ECO:0007669"/>
    <property type="project" value="UniProtKB-KW"/>
</dbReference>
<dbReference type="PANTHER" id="PTHR41283">
    <property type="entry name" value="AMINOGLYCOSIDE PHOSPHOTRANSFERASE"/>
    <property type="match status" value="1"/>
</dbReference>
<dbReference type="PANTHER" id="PTHR41283:SF1">
    <property type="entry name" value="AMINOGLYCOSIDE PHOSPHOTRANSFERASE DOMAIN-CONTAINING PROTEIN"/>
    <property type="match status" value="1"/>
</dbReference>
<dbReference type="AlphaFoldDB" id="A0A0E0UYX0"/>
<protein>
    <submittedName>
        <fullName evidence="2">Putative aminoglycoside phosphotransferase</fullName>
    </submittedName>
</protein>
<proteinExistence type="predicted"/>
<evidence type="ECO:0000313" key="3">
    <source>
        <dbReference type="Proteomes" id="UP000000486"/>
    </source>
</evidence>
<dbReference type="Gene3D" id="3.90.1200.10">
    <property type="match status" value="1"/>
</dbReference>
<organism evidence="2 3">
    <name type="scientific">Listeria monocytogenes serotype 4a (strain M7)</name>
    <dbReference type="NCBI Taxonomy" id="1030009"/>
    <lineage>
        <taxon>Bacteria</taxon>
        <taxon>Bacillati</taxon>
        <taxon>Bacillota</taxon>
        <taxon>Bacilli</taxon>
        <taxon>Bacillales</taxon>
        <taxon>Listeriaceae</taxon>
        <taxon>Listeria</taxon>
    </lineage>
</organism>
<accession>A0A0E0UYX0</accession>
<dbReference type="SUPFAM" id="SSF56112">
    <property type="entry name" value="Protein kinase-like (PK-like)"/>
    <property type="match status" value="1"/>
</dbReference>
<dbReference type="InterPro" id="IPR011009">
    <property type="entry name" value="Kinase-like_dom_sf"/>
</dbReference>
<sequence length="297" mass="34423">MDVTQLKMLRNAKVVSEIKKGFSIDKKYQVDETYLVRVFPKELLQTRKQEFEIIQALGSQTPFVPRAYDFGCTDGEGYMIIGYVRGEDAENGMFSLSHSEQFKAGFSAGEILREVHKIPLDIPKMNWLDFQTAKFKRKVEELKELEITASFLTETEQFVYENIARLKNRPICLQHGDFHPANIILKNKKFVGLIDFNRLEFGDPLFDLAKIGFFTTEVSIPFARGNILGYIDKEEVTDFWNLYALYTAMHITSAVNWAAKNESRNFKKLMNYAAKTAASHDNFQKLMPDWMNEEEFK</sequence>
<dbReference type="PATRIC" id="fig|1030009.3.peg.2161"/>
<evidence type="ECO:0000313" key="2">
    <source>
        <dbReference type="EMBL" id="AEH93180.1"/>
    </source>
</evidence>
<dbReference type="EMBL" id="CP002816">
    <property type="protein sequence ID" value="AEH93180.1"/>
    <property type="molecule type" value="Genomic_DNA"/>
</dbReference>
<dbReference type="Pfam" id="PF01636">
    <property type="entry name" value="APH"/>
    <property type="match status" value="1"/>
</dbReference>
<dbReference type="HOGENOM" id="CLU_078715_0_0_9"/>
<name>A0A0E0UYX0_LISMM</name>
<reference evidence="2 3" key="1">
    <citation type="journal article" date="2011" name="J. Bacteriol.">
        <title>Genome sequence of the nonpathogenic Listeria monocytogenes serovar 4a strain M7.</title>
        <authorList>
            <person name="Chen J."/>
            <person name="Xia Y."/>
            <person name="Cheng C."/>
            <person name="Fang C."/>
            <person name="Shan Y."/>
            <person name="Jin G."/>
            <person name="Fang W."/>
        </authorList>
    </citation>
    <scope>NUCLEOTIDE SEQUENCE [LARGE SCALE GENOMIC DNA]</scope>
    <source>
        <strain evidence="2 3">M7</strain>
    </source>
</reference>
<evidence type="ECO:0000259" key="1">
    <source>
        <dbReference type="Pfam" id="PF01636"/>
    </source>
</evidence>
<feature type="domain" description="Aminoglycoside phosphotransferase" evidence="1">
    <location>
        <begin position="15"/>
        <end position="234"/>
    </location>
</feature>
<dbReference type="InterPro" id="IPR002575">
    <property type="entry name" value="Aminoglycoside_PTrfase"/>
</dbReference>
<dbReference type="KEGG" id="lmq:LMM7_2175"/>
<dbReference type="RefSeq" id="WP_012580968.1">
    <property type="nucleotide sequence ID" value="NC_017537.1"/>
</dbReference>
<gene>
    <name evidence="2" type="ordered locus">LMM7_2175</name>
</gene>